<accession>A0A1Z5JUU7</accession>
<reference evidence="1 2" key="1">
    <citation type="journal article" date="2015" name="Plant Cell">
        <title>Oil accumulation by the oleaginous diatom Fistulifera solaris as revealed by the genome and transcriptome.</title>
        <authorList>
            <person name="Tanaka T."/>
            <person name="Maeda Y."/>
            <person name="Veluchamy A."/>
            <person name="Tanaka M."/>
            <person name="Abida H."/>
            <person name="Marechal E."/>
            <person name="Bowler C."/>
            <person name="Muto M."/>
            <person name="Sunaga Y."/>
            <person name="Tanaka M."/>
            <person name="Yoshino T."/>
            <person name="Taniguchi T."/>
            <person name="Fukuda Y."/>
            <person name="Nemoto M."/>
            <person name="Matsumoto M."/>
            <person name="Wong P.S."/>
            <person name="Aburatani S."/>
            <person name="Fujibuchi W."/>
        </authorList>
    </citation>
    <scope>NUCLEOTIDE SEQUENCE [LARGE SCALE GENOMIC DNA]</scope>
    <source>
        <strain evidence="1 2">JPCC DA0580</strain>
    </source>
</reference>
<organism evidence="1 2">
    <name type="scientific">Fistulifera solaris</name>
    <name type="common">Oleaginous diatom</name>
    <dbReference type="NCBI Taxonomy" id="1519565"/>
    <lineage>
        <taxon>Eukaryota</taxon>
        <taxon>Sar</taxon>
        <taxon>Stramenopiles</taxon>
        <taxon>Ochrophyta</taxon>
        <taxon>Bacillariophyta</taxon>
        <taxon>Bacillariophyceae</taxon>
        <taxon>Bacillariophycidae</taxon>
        <taxon>Naviculales</taxon>
        <taxon>Naviculaceae</taxon>
        <taxon>Fistulifera</taxon>
    </lineage>
</organism>
<protein>
    <submittedName>
        <fullName evidence="1">Uncharacterized protein</fullName>
    </submittedName>
</protein>
<name>A0A1Z5JUU7_FISSO</name>
<comment type="caution">
    <text evidence="1">The sequence shown here is derived from an EMBL/GenBank/DDBJ whole genome shotgun (WGS) entry which is preliminary data.</text>
</comment>
<dbReference type="Proteomes" id="UP000198406">
    <property type="component" value="Unassembled WGS sequence"/>
</dbReference>
<dbReference type="EMBL" id="BDSP01000118">
    <property type="protein sequence ID" value="GAX17636.1"/>
    <property type="molecule type" value="Genomic_DNA"/>
</dbReference>
<evidence type="ECO:0000313" key="2">
    <source>
        <dbReference type="Proteomes" id="UP000198406"/>
    </source>
</evidence>
<evidence type="ECO:0000313" key="1">
    <source>
        <dbReference type="EMBL" id="GAX17636.1"/>
    </source>
</evidence>
<keyword evidence="2" id="KW-1185">Reference proteome</keyword>
<dbReference type="AlphaFoldDB" id="A0A1Z5JUU7"/>
<sequence length="138" mass="15173">MHLAASIESDSLYCCLNEDRIGHVVLSSPRQTHYSPPAKNMPVVIDPDLSFVRNEKQPSPSSERDLRAPRAVSLHVVAVATKTSPPLCHKPLAAPPRLVNSKAVALRVPIRPPQTSMSKYRGLVALRKAAQRIEEELP</sequence>
<dbReference type="InParanoid" id="A0A1Z5JUU7"/>
<proteinExistence type="predicted"/>
<gene>
    <name evidence="1" type="ORF">FisN_18Lu302</name>
</gene>